<dbReference type="FunCoup" id="A0A2R6P722">
    <property type="interactions" value="792"/>
</dbReference>
<feature type="transmembrane region" description="Helical" evidence="14">
    <location>
        <begin position="198"/>
        <end position="221"/>
    </location>
</feature>
<organism evidence="17 18">
    <name type="scientific">Actinidia chinensis var. chinensis</name>
    <name type="common">Chinese soft-hair kiwi</name>
    <dbReference type="NCBI Taxonomy" id="1590841"/>
    <lineage>
        <taxon>Eukaryota</taxon>
        <taxon>Viridiplantae</taxon>
        <taxon>Streptophyta</taxon>
        <taxon>Embryophyta</taxon>
        <taxon>Tracheophyta</taxon>
        <taxon>Spermatophyta</taxon>
        <taxon>Magnoliopsida</taxon>
        <taxon>eudicotyledons</taxon>
        <taxon>Gunneridae</taxon>
        <taxon>Pentapetalae</taxon>
        <taxon>asterids</taxon>
        <taxon>Ericales</taxon>
        <taxon>Actinidiaceae</taxon>
        <taxon>Actinidia</taxon>
    </lineage>
</organism>
<evidence type="ECO:0000256" key="4">
    <source>
        <dbReference type="ARBA" id="ARBA00022448"/>
    </source>
</evidence>
<evidence type="ECO:0000259" key="16">
    <source>
        <dbReference type="PROSITE" id="PS50929"/>
    </source>
</evidence>
<evidence type="ECO:0000256" key="5">
    <source>
        <dbReference type="ARBA" id="ARBA00022692"/>
    </source>
</evidence>
<evidence type="ECO:0000256" key="2">
    <source>
        <dbReference type="ARBA" id="ARBA00009726"/>
    </source>
</evidence>
<feature type="transmembrane region" description="Helical" evidence="14">
    <location>
        <begin position="167"/>
        <end position="186"/>
    </location>
</feature>
<evidence type="ECO:0000256" key="12">
    <source>
        <dbReference type="ARBA" id="ARBA00034018"/>
    </source>
</evidence>
<dbReference type="EMBL" id="NKQK01000028">
    <property type="protein sequence ID" value="PSR86403.1"/>
    <property type="molecule type" value="Genomic_DNA"/>
</dbReference>
<dbReference type="InterPro" id="IPR027417">
    <property type="entry name" value="P-loop_NTPase"/>
</dbReference>
<dbReference type="CDD" id="cd03250">
    <property type="entry name" value="ABCC_MRP_domain1"/>
    <property type="match status" value="1"/>
</dbReference>
<feature type="transmembrane region" description="Helical" evidence="14">
    <location>
        <begin position="547"/>
        <end position="568"/>
    </location>
</feature>
<evidence type="ECO:0000256" key="8">
    <source>
        <dbReference type="ARBA" id="ARBA00022840"/>
    </source>
</evidence>
<dbReference type="SMART" id="SM00382">
    <property type="entry name" value="AAA"/>
    <property type="match status" value="2"/>
</dbReference>
<dbReference type="Proteomes" id="UP000241394">
    <property type="component" value="Chromosome LG28"/>
</dbReference>
<protein>
    <recommendedName>
        <fullName evidence="3">ABC-type xenobiotic transporter</fullName>
        <ecNumber evidence="3">7.6.2.2</ecNumber>
    </recommendedName>
</protein>
<keyword evidence="18" id="KW-1185">Reference proteome</keyword>
<dbReference type="SUPFAM" id="SSF90123">
    <property type="entry name" value="ABC transporter transmembrane region"/>
    <property type="match status" value="2"/>
</dbReference>
<sequence length="1536" mass="170936">MGMSLLLNEISGLWSPIKPQINLLGAFLGLSTLELASICINLTLFLVFLFIVTARQISFCVGRIRVFKEDSSTNSASARRSVVDGEILSIEIDTSYRASLFCCFYVLFLQLLVLGFDGFSLIRNASHGHKDTNWALIVLPASQSLAWSVLSFSALHCKFKVCEKYPFLLRVWCVVSFLTCLCTLYADGKEFIIEGSKHLSSHILANLVATPALGFVCFVTIRGVTGIQVCRNSDLHEPLLLEEEAGCLNITPYGAAGLFSVVTLSWLNPLLSIGAKRPLELRDIPLLAPKDRSKTNYKILNANWEKLKAENPLKQPSLGWAILKSFWREAACNAIFAGLTTLVSYVGPYMISYFVDYLGGNETFPHEGYILAGIFFSSKLVETLTTRQWYLGVDILGMHVRSALTAMVYRKGLRLSSLAKQSHTSGEIVNYMAVDVQRVGDYSWYLHDIWMLPLQIILALAILYKNVGIASVATLIATIISILVTVPLARVQEEYQDKLMAAKDDRMRKTSECLRNMRILKLQAWEDRYRVKLEEMRNVEFKWLRKALYSQAFITFIFWSSPIFVSAVTFGTSILLGGELTAGSVLSALATFRILQEPLRNFPDLVSMMAQTKVSLDRIAGFLQEEELQGDATIVLPRGITNVAIEIKDGEFCWDPCSSKSTLSGIKMKVERGMRVAVCGMVGSGKSSFLSCILGEIPKISGEVRVCGSAAYVSQSAWIQSGNIEENILFGGQMDKARYKSVIHACSLKKDLELFSHGAQTIIGDRGINLSGGQKQRLQLARALYQDADIYLLDDPFSAVDAHTGSELFKEYILTALATKTVIFVTHQVEFLPAADMILVLKEGRIIQAGKYDELLQAGTDFNALVSAHHEAIESMDIPIHSSEESDESNPCDGSGLLSKKRDSVGNDIDSLVKEVQKDVSTSDTKSIKEKKKAKRSRKKQLVQEEERERGKVSMNVYLSYMAAAYKGLLIPLIILAQTLFQVLQIASNWWMAWANPQTPGDQPRANSMVLLGVYMALAFGSSWFIFVRAVLVATFGLAAAQKLFLKMLVSVFRAPMSFFDSTPAGRILNRVSIDQSVVDLDIPFRLGGFASTTIQLLGIVGVMTNVTWQIMLLVVPMAIACLWMQKYYMASSRELVRIVSIQKSPIIHLFGESIAGAVTIRGFGQEKRFMKRNLYLLDCFGRPFFYSIAAIEWLCLRMELLSTFVFAFCMVLLVSFPHGSIDPSMAGLAVTYGLNLNARLSRWILSFCKLENKIISIERIHQYCQIPSEAPSIIENSRPPSSWPEGGKIELFDLKVRYKENLPVVLHEVTCTFPGGKKVGIVGRTGSGKSTLIQALFRLIEPVAGRIIIDNIDISTIGLHDLRSRLSIIPQDPTLFEGTIRSNLDPLEEHSDQEVWQALDKSQLGEIVRQKEQKLDTPVLENGDNWSVGQRQLLSMGRALLKQARILVLDEATASVDSATDNLIQKIIRTEFRNCTVCTIAHRIPTVIDSDLVLVLSDGRVAEFDTPARLLEDKSSMFLKLVSEYSSRSSGFPDF</sequence>
<dbReference type="Pfam" id="PF00005">
    <property type="entry name" value="ABC_tran"/>
    <property type="match status" value="2"/>
</dbReference>
<dbReference type="InterPro" id="IPR036640">
    <property type="entry name" value="ABC1_TM_sf"/>
</dbReference>
<dbReference type="InterPro" id="IPR011527">
    <property type="entry name" value="ABC1_TM_dom"/>
</dbReference>
<feature type="domain" description="ABC transmembrane type-1" evidence="16">
    <location>
        <begin position="973"/>
        <end position="1243"/>
    </location>
</feature>
<feature type="transmembrane region" description="Helical" evidence="14">
    <location>
        <begin position="1201"/>
        <end position="1217"/>
    </location>
</feature>
<feature type="domain" description="ABC transporter" evidence="15">
    <location>
        <begin position="1290"/>
        <end position="1524"/>
    </location>
</feature>
<dbReference type="CDD" id="cd18579">
    <property type="entry name" value="ABC_6TM_ABCC_D1"/>
    <property type="match status" value="1"/>
</dbReference>
<feature type="region of interest" description="Disordered" evidence="13">
    <location>
        <begin position="923"/>
        <end position="947"/>
    </location>
</feature>
<dbReference type="InterPro" id="IPR017871">
    <property type="entry name" value="ABC_transporter-like_CS"/>
</dbReference>
<keyword evidence="4" id="KW-0813">Transport</keyword>
<feature type="domain" description="ABC transporter" evidence="15">
    <location>
        <begin position="645"/>
        <end position="868"/>
    </location>
</feature>
<dbReference type="Gramene" id="PSR86403">
    <property type="protein sequence ID" value="PSR86403"/>
    <property type="gene ID" value="CEY00_Acc32026"/>
</dbReference>
<dbReference type="CDD" id="cd18580">
    <property type="entry name" value="ABC_6TM_ABCC_D2"/>
    <property type="match status" value="1"/>
</dbReference>
<dbReference type="STRING" id="1590841.A0A2R6P722"/>
<dbReference type="InterPro" id="IPR050173">
    <property type="entry name" value="ABC_transporter_C-like"/>
</dbReference>
<evidence type="ECO:0000259" key="15">
    <source>
        <dbReference type="PROSITE" id="PS50893"/>
    </source>
</evidence>
<dbReference type="Pfam" id="PF00664">
    <property type="entry name" value="ABC_membrane"/>
    <property type="match status" value="2"/>
</dbReference>
<evidence type="ECO:0000256" key="1">
    <source>
        <dbReference type="ARBA" id="ARBA00004141"/>
    </source>
</evidence>
<dbReference type="InterPro" id="IPR003439">
    <property type="entry name" value="ABC_transporter-like_ATP-bd"/>
</dbReference>
<dbReference type="InParanoid" id="A0A2R6P722"/>
<keyword evidence="5 14" id="KW-0812">Transmembrane</keyword>
<feature type="transmembrane region" description="Helical" evidence="14">
    <location>
        <begin position="469"/>
        <end position="489"/>
    </location>
</feature>
<feature type="transmembrane region" description="Helical" evidence="14">
    <location>
        <begin position="1012"/>
        <end position="1032"/>
    </location>
</feature>
<evidence type="ECO:0000313" key="17">
    <source>
        <dbReference type="EMBL" id="PSR86403.1"/>
    </source>
</evidence>
<dbReference type="OrthoDB" id="6500128at2759"/>
<evidence type="ECO:0000256" key="11">
    <source>
        <dbReference type="ARBA" id="ARBA00023136"/>
    </source>
</evidence>
<keyword evidence="6" id="KW-0677">Repeat</keyword>
<dbReference type="InterPro" id="IPR003593">
    <property type="entry name" value="AAA+_ATPase"/>
</dbReference>
<dbReference type="Gene3D" id="1.20.1560.10">
    <property type="entry name" value="ABC transporter type 1, transmembrane domain"/>
    <property type="match status" value="2"/>
</dbReference>
<evidence type="ECO:0000256" key="3">
    <source>
        <dbReference type="ARBA" id="ARBA00012191"/>
    </source>
</evidence>
<evidence type="ECO:0000313" key="18">
    <source>
        <dbReference type="Proteomes" id="UP000241394"/>
    </source>
</evidence>
<feature type="transmembrane region" description="Helical" evidence="14">
    <location>
        <begin position="969"/>
        <end position="992"/>
    </location>
</feature>
<feature type="transmembrane region" description="Helical" evidence="14">
    <location>
        <begin position="334"/>
        <end position="355"/>
    </location>
</feature>
<proteinExistence type="inferred from homology"/>
<dbReference type="GO" id="GO:0008559">
    <property type="term" value="F:ABC-type xenobiotic transporter activity"/>
    <property type="evidence" value="ECO:0007669"/>
    <property type="project" value="UniProtKB-EC"/>
</dbReference>
<dbReference type="GO" id="GO:0016887">
    <property type="term" value="F:ATP hydrolysis activity"/>
    <property type="evidence" value="ECO:0007669"/>
    <property type="project" value="InterPro"/>
</dbReference>
<dbReference type="EC" id="7.6.2.2" evidence="3"/>
<dbReference type="InterPro" id="IPR044726">
    <property type="entry name" value="ABCC_6TM_D2"/>
</dbReference>
<dbReference type="Gene3D" id="3.40.50.300">
    <property type="entry name" value="P-loop containing nucleotide triphosphate hydrolases"/>
    <property type="match status" value="2"/>
</dbReference>
<comment type="similarity">
    <text evidence="2">Belongs to the ABC transporter superfamily. ABCC family. Conjugate transporter (TC 3.A.1.208) subfamily.</text>
</comment>
<feature type="transmembrane region" description="Helical" evidence="14">
    <location>
        <begin position="1107"/>
        <end position="1125"/>
    </location>
</feature>
<dbReference type="GO" id="GO:0005524">
    <property type="term" value="F:ATP binding"/>
    <property type="evidence" value="ECO:0007669"/>
    <property type="project" value="UniProtKB-KW"/>
</dbReference>
<dbReference type="SUPFAM" id="SSF52540">
    <property type="entry name" value="P-loop containing nucleoside triphosphate hydrolases"/>
    <property type="match status" value="2"/>
</dbReference>
<dbReference type="PROSITE" id="PS00211">
    <property type="entry name" value="ABC_TRANSPORTER_1"/>
    <property type="match status" value="1"/>
</dbReference>
<dbReference type="OMA" id="QVTDAWT"/>
<dbReference type="PANTHER" id="PTHR24223">
    <property type="entry name" value="ATP-BINDING CASSETTE SUB-FAMILY C"/>
    <property type="match status" value="1"/>
</dbReference>
<name>A0A2R6P722_ACTCC</name>
<keyword evidence="8" id="KW-0067">ATP-binding</keyword>
<comment type="catalytic activity">
    <reaction evidence="12">
        <text>ATP + H2O + xenobioticSide 1 = ADP + phosphate + xenobioticSide 2.</text>
        <dbReference type="EC" id="7.6.2.2"/>
    </reaction>
</comment>
<dbReference type="FunFam" id="3.40.50.300:FF:000169">
    <property type="entry name" value="ABC transporter C family member 3"/>
    <property type="match status" value="1"/>
</dbReference>
<gene>
    <name evidence="17" type="ORF">CEY00_Acc32026</name>
</gene>
<feature type="domain" description="ABC transmembrane type-1" evidence="16">
    <location>
        <begin position="334"/>
        <end position="611"/>
    </location>
</feature>
<dbReference type="GO" id="GO:0016020">
    <property type="term" value="C:membrane"/>
    <property type="evidence" value="ECO:0007669"/>
    <property type="project" value="UniProtKB-SubCell"/>
</dbReference>
<reference evidence="18" key="2">
    <citation type="journal article" date="2018" name="BMC Genomics">
        <title>A manually annotated Actinidia chinensis var. chinensis (kiwifruit) genome highlights the challenges associated with draft genomes and gene prediction in plants.</title>
        <authorList>
            <person name="Pilkington S.M."/>
            <person name="Crowhurst R."/>
            <person name="Hilario E."/>
            <person name="Nardozza S."/>
            <person name="Fraser L."/>
            <person name="Peng Y."/>
            <person name="Gunaseelan K."/>
            <person name="Simpson R."/>
            <person name="Tahir J."/>
            <person name="Deroles S.C."/>
            <person name="Templeton K."/>
            <person name="Luo Z."/>
            <person name="Davy M."/>
            <person name="Cheng C."/>
            <person name="McNeilage M."/>
            <person name="Scaglione D."/>
            <person name="Liu Y."/>
            <person name="Zhang Q."/>
            <person name="Datson P."/>
            <person name="De Silva N."/>
            <person name="Gardiner S.E."/>
            <person name="Bassett H."/>
            <person name="Chagne D."/>
            <person name="McCallum J."/>
            <person name="Dzierzon H."/>
            <person name="Deng C."/>
            <person name="Wang Y.Y."/>
            <person name="Barron L."/>
            <person name="Manako K."/>
            <person name="Bowen J."/>
            <person name="Foster T.M."/>
            <person name="Erridge Z.A."/>
            <person name="Tiffin H."/>
            <person name="Waite C.N."/>
            <person name="Davies K.M."/>
            <person name="Grierson E.P."/>
            <person name="Laing W.A."/>
            <person name="Kirk R."/>
            <person name="Chen X."/>
            <person name="Wood M."/>
            <person name="Montefiori M."/>
            <person name="Brummell D.A."/>
            <person name="Schwinn K.E."/>
            <person name="Catanach A."/>
            <person name="Fullerton C."/>
            <person name="Li D."/>
            <person name="Meiyalaghan S."/>
            <person name="Nieuwenhuizen N."/>
            <person name="Read N."/>
            <person name="Prakash R."/>
            <person name="Hunter D."/>
            <person name="Zhang H."/>
            <person name="McKenzie M."/>
            <person name="Knabel M."/>
            <person name="Harris A."/>
            <person name="Allan A.C."/>
            <person name="Gleave A."/>
            <person name="Chen A."/>
            <person name="Janssen B.J."/>
            <person name="Plunkett B."/>
            <person name="Ampomah-Dwamena C."/>
            <person name="Voogd C."/>
            <person name="Leif D."/>
            <person name="Lafferty D."/>
            <person name="Souleyre E.J.F."/>
            <person name="Varkonyi-Gasic E."/>
            <person name="Gambi F."/>
            <person name="Hanley J."/>
            <person name="Yao J.L."/>
            <person name="Cheung J."/>
            <person name="David K.M."/>
            <person name="Warren B."/>
            <person name="Marsh K."/>
            <person name="Snowden K.C."/>
            <person name="Lin-Wang K."/>
            <person name="Brian L."/>
            <person name="Martinez-Sanchez M."/>
            <person name="Wang M."/>
            <person name="Ileperuma N."/>
            <person name="Macnee N."/>
            <person name="Campin R."/>
            <person name="McAtee P."/>
            <person name="Drummond R.S.M."/>
            <person name="Espley R.V."/>
            <person name="Ireland H.S."/>
            <person name="Wu R."/>
            <person name="Atkinson R.G."/>
            <person name="Karunairetnam S."/>
            <person name="Bulley S."/>
            <person name="Chunkath S."/>
            <person name="Hanley Z."/>
            <person name="Storey R."/>
            <person name="Thrimawithana A.H."/>
            <person name="Thomson S."/>
            <person name="David C."/>
            <person name="Testolin R."/>
            <person name="Huang H."/>
            <person name="Hellens R.P."/>
            <person name="Schaffer R.J."/>
        </authorList>
    </citation>
    <scope>NUCLEOTIDE SEQUENCE [LARGE SCALE GENOMIC DNA]</scope>
    <source>
        <strain evidence="18">cv. Red5</strain>
    </source>
</reference>
<dbReference type="PROSITE" id="PS50893">
    <property type="entry name" value="ABC_TRANSPORTER_2"/>
    <property type="match status" value="2"/>
</dbReference>
<dbReference type="FunFam" id="3.40.50.300:FF:000508">
    <property type="entry name" value="ABC transporter C family member 5"/>
    <property type="match status" value="1"/>
</dbReference>
<dbReference type="PROSITE" id="PS50929">
    <property type="entry name" value="ABC_TM1F"/>
    <property type="match status" value="2"/>
</dbReference>
<feature type="transmembrane region" description="Helical" evidence="14">
    <location>
        <begin position="134"/>
        <end position="155"/>
    </location>
</feature>
<dbReference type="InterPro" id="IPR044746">
    <property type="entry name" value="ABCC_6TM_D1"/>
</dbReference>
<evidence type="ECO:0000256" key="13">
    <source>
        <dbReference type="SAM" id="MobiDB-lite"/>
    </source>
</evidence>
<keyword evidence="11 14" id="KW-0472">Membrane</keyword>
<dbReference type="FunFam" id="1.20.1560.10:FF:000003">
    <property type="entry name" value="ABC transporter C family member 10"/>
    <property type="match status" value="1"/>
</dbReference>
<keyword evidence="10 14" id="KW-1133">Transmembrane helix</keyword>
<dbReference type="PANTHER" id="PTHR24223:SF189">
    <property type="entry name" value="ABC TRANSPORTER C FAMILY MEMBER 5"/>
    <property type="match status" value="1"/>
</dbReference>
<dbReference type="FunFam" id="1.20.1560.10:FF:000002">
    <property type="entry name" value="ABC transporter C family member 5"/>
    <property type="match status" value="1"/>
</dbReference>
<feature type="transmembrane region" description="Helical" evidence="14">
    <location>
        <begin position="98"/>
        <end position="122"/>
    </location>
</feature>
<comment type="caution">
    <text evidence="17">The sequence shown here is derived from an EMBL/GenBank/DDBJ whole genome shotgun (WGS) entry which is preliminary data.</text>
</comment>
<evidence type="ECO:0000256" key="14">
    <source>
        <dbReference type="SAM" id="Phobius"/>
    </source>
</evidence>
<feature type="transmembrane region" description="Helical" evidence="14">
    <location>
        <begin position="442"/>
        <end position="463"/>
    </location>
</feature>
<accession>A0A2R6P722</accession>
<evidence type="ECO:0000256" key="6">
    <source>
        <dbReference type="ARBA" id="ARBA00022737"/>
    </source>
</evidence>
<comment type="subcellular location">
    <subcellularLocation>
        <location evidence="1">Membrane</location>
        <topology evidence="1">Multi-pass membrane protein</topology>
    </subcellularLocation>
</comment>
<evidence type="ECO:0000256" key="7">
    <source>
        <dbReference type="ARBA" id="ARBA00022741"/>
    </source>
</evidence>
<feature type="compositionally biased region" description="Basic residues" evidence="13">
    <location>
        <begin position="929"/>
        <end position="941"/>
    </location>
</feature>
<evidence type="ECO:0000256" key="10">
    <source>
        <dbReference type="ARBA" id="ARBA00022989"/>
    </source>
</evidence>
<evidence type="ECO:0000256" key="9">
    <source>
        <dbReference type="ARBA" id="ARBA00022967"/>
    </source>
</evidence>
<feature type="transmembrane region" description="Helical" evidence="14">
    <location>
        <begin position="20"/>
        <end position="53"/>
    </location>
</feature>
<feature type="region of interest" description="Disordered" evidence="13">
    <location>
        <begin position="881"/>
        <end position="903"/>
    </location>
</feature>
<keyword evidence="7" id="KW-0547">Nucleotide-binding</keyword>
<keyword evidence="9" id="KW-1278">Translocase</keyword>
<reference evidence="17 18" key="1">
    <citation type="submission" date="2017-07" db="EMBL/GenBank/DDBJ databases">
        <title>An improved, manually edited Actinidia chinensis var. chinensis (kiwifruit) genome highlights the challenges associated with draft genomes and gene prediction in plants.</title>
        <authorList>
            <person name="Pilkington S."/>
            <person name="Crowhurst R."/>
            <person name="Hilario E."/>
            <person name="Nardozza S."/>
            <person name="Fraser L."/>
            <person name="Peng Y."/>
            <person name="Gunaseelan K."/>
            <person name="Simpson R."/>
            <person name="Tahir J."/>
            <person name="Deroles S."/>
            <person name="Templeton K."/>
            <person name="Luo Z."/>
            <person name="Davy M."/>
            <person name="Cheng C."/>
            <person name="Mcneilage M."/>
            <person name="Scaglione D."/>
            <person name="Liu Y."/>
            <person name="Zhang Q."/>
            <person name="Datson P."/>
            <person name="De Silva N."/>
            <person name="Gardiner S."/>
            <person name="Bassett H."/>
            <person name="Chagne D."/>
            <person name="Mccallum J."/>
            <person name="Dzierzon H."/>
            <person name="Deng C."/>
            <person name="Wang Y.-Y."/>
            <person name="Barron N."/>
            <person name="Manako K."/>
            <person name="Bowen J."/>
            <person name="Foster T."/>
            <person name="Erridge Z."/>
            <person name="Tiffin H."/>
            <person name="Waite C."/>
            <person name="Davies K."/>
            <person name="Grierson E."/>
            <person name="Laing W."/>
            <person name="Kirk R."/>
            <person name="Chen X."/>
            <person name="Wood M."/>
            <person name="Montefiori M."/>
            <person name="Brummell D."/>
            <person name="Schwinn K."/>
            <person name="Catanach A."/>
            <person name="Fullerton C."/>
            <person name="Li D."/>
            <person name="Meiyalaghan S."/>
            <person name="Nieuwenhuizen N."/>
            <person name="Read N."/>
            <person name="Prakash R."/>
            <person name="Hunter D."/>
            <person name="Zhang H."/>
            <person name="Mckenzie M."/>
            <person name="Knabel M."/>
            <person name="Harris A."/>
            <person name="Allan A."/>
            <person name="Chen A."/>
            <person name="Janssen B."/>
            <person name="Plunkett B."/>
            <person name="Dwamena C."/>
            <person name="Voogd C."/>
            <person name="Leif D."/>
            <person name="Lafferty D."/>
            <person name="Souleyre E."/>
            <person name="Varkonyi-Gasic E."/>
            <person name="Gambi F."/>
            <person name="Hanley J."/>
            <person name="Yao J.-L."/>
            <person name="Cheung J."/>
            <person name="David K."/>
            <person name="Warren B."/>
            <person name="Marsh K."/>
            <person name="Snowden K."/>
            <person name="Lin-Wang K."/>
            <person name="Brian L."/>
            <person name="Martinez-Sanchez M."/>
            <person name="Wang M."/>
            <person name="Ileperuma N."/>
            <person name="Macnee N."/>
            <person name="Campin R."/>
            <person name="Mcatee P."/>
            <person name="Drummond R."/>
            <person name="Espley R."/>
            <person name="Ireland H."/>
            <person name="Wu R."/>
            <person name="Atkinson R."/>
            <person name="Karunairetnam S."/>
            <person name="Bulley S."/>
            <person name="Chunkath S."/>
            <person name="Hanley Z."/>
            <person name="Storey R."/>
            <person name="Thrimawithana A."/>
            <person name="Thomson S."/>
            <person name="David C."/>
            <person name="Testolin R."/>
        </authorList>
    </citation>
    <scope>NUCLEOTIDE SEQUENCE [LARGE SCALE GENOMIC DNA]</scope>
    <source>
        <strain evidence="18">cv. Red5</strain>
        <tissue evidence="17">Young leaf</tissue>
    </source>
</reference>
<dbReference type="CDD" id="cd03244">
    <property type="entry name" value="ABCC_MRP_domain2"/>
    <property type="match status" value="1"/>
</dbReference>